<dbReference type="RefSeq" id="WP_011646987.1">
    <property type="nucleotide sequence ID" value="NZ_ARYI01000016.1"/>
</dbReference>
<protein>
    <recommendedName>
        <fullName evidence="8">Probable DNA 3'-5' helicase RecG</fullName>
    </recommendedName>
</protein>
<dbReference type="InterPro" id="IPR012340">
    <property type="entry name" value="NA-bd_OB-fold"/>
</dbReference>
<dbReference type="SMART" id="SM00487">
    <property type="entry name" value="DEXDc"/>
    <property type="match status" value="1"/>
</dbReference>
<dbReference type="PROSITE" id="PS51192">
    <property type="entry name" value="HELICASE_ATP_BIND_1"/>
    <property type="match status" value="1"/>
</dbReference>
<reference evidence="11 12" key="1">
    <citation type="submission" date="2013-04" db="EMBL/GenBank/DDBJ databases">
        <title>Hyphomonas hirschiana VP5 Genome Sequencing.</title>
        <authorList>
            <person name="Lai Q."/>
            <person name="Shao Z."/>
        </authorList>
    </citation>
    <scope>NUCLEOTIDE SEQUENCE [LARGE SCALE GENOMIC DNA]</scope>
    <source>
        <strain evidence="11 12">VP5</strain>
    </source>
</reference>
<evidence type="ECO:0000256" key="2">
    <source>
        <dbReference type="ARBA" id="ARBA00022763"/>
    </source>
</evidence>
<proteinExistence type="predicted"/>
<keyword evidence="5" id="KW-0067">ATP-binding</keyword>
<sequence length="692" mass="76146">MRDERLFPLFAGLETLTGVGPKMTPLLQKLVGGTTVWDLVLHLPDRWLDRRVRANFDETVPGEVVTVKGEVHAYHQPFNDRSPHRVQLVDSTGFLTLSYFRADPRWMKSQFPIGATRIVSGRVEEYRGERQITHPDFVVDPAKGEAPPAVEPIYSLSAGLTNRRVHTLALQALSLVPDDLPEWADPHLVAQKGWPAFKEALSWQHDPKVYDEDRFALARERLAYDEALARESAFALAQAARRQRPAPIIKAPPSAVNRLIDALPYRPTGAQMRAAADISSDVARGYPMRRLLQGDVGAGKTLVAAFAAVEAAAAGFQSAFMAPTEVLARQQYDTLDALLSPLGYTVAALSGRDRGSAREATLMGLADGSIQIVAGTHALFQEAVNFRNLGLIIVDEQHRFGVSDRMKLAGKSENPHMLVMSATPIPRTLAQAVHGDLDVSILDEKPPGRKPVETRAVPDTRLEDVIEAIGRALKRGERAFWVCPRVDIEDDDSSAVVRHAALEEELHVKAGLVHGRLKASEKDAALEDFRTGRTRILVATTVIEVGVDVPEATIMVIERAEGFGLAQLHQLRGRVGRGDKPSFCLLLYRPPLGDTARERLDTLRRTEDGFEIAEADFRLRGAGDVLGVRQAGMTDYRIIDLAKHAALLEIARKDAEAVLTGDPDRKGERWQSLRIARELLTPRVVQGAETGS</sequence>
<dbReference type="GO" id="GO:0016787">
    <property type="term" value="F:hydrolase activity"/>
    <property type="evidence" value="ECO:0007669"/>
    <property type="project" value="UniProtKB-KW"/>
</dbReference>
<evidence type="ECO:0000256" key="3">
    <source>
        <dbReference type="ARBA" id="ARBA00022801"/>
    </source>
</evidence>
<dbReference type="InterPro" id="IPR033454">
    <property type="entry name" value="RecG_wedge"/>
</dbReference>
<dbReference type="Gene3D" id="2.40.50.140">
    <property type="entry name" value="Nucleic acid-binding proteins"/>
    <property type="match status" value="1"/>
</dbReference>
<dbReference type="GO" id="GO:0003678">
    <property type="term" value="F:DNA helicase activity"/>
    <property type="evidence" value="ECO:0007669"/>
    <property type="project" value="TreeGrafter"/>
</dbReference>
<evidence type="ECO:0000256" key="7">
    <source>
        <dbReference type="ARBA" id="ARBA00023204"/>
    </source>
</evidence>
<feature type="domain" description="Helicase ATP-binding" evidence="9">
    <location>
        <begin position="281"/>
        <end position="442"/>
    </location>
</feature>
<evidence type="ECO:0000256" key="5">
    <source>
        <dbReference type="ARBA" id="ARBA00022840"/>
    </source>
</evidence>
<evidence type="ECO:0000313" key="11">
    <source>
        <dbReference type="EMBL" id="KCZ88252.1"/>
    </source>
</evidence>
<dbReference type="Pfam" id="PF00270">
    <property type="entry name" value="DEAD"/>
    <property type="match status" value="1"/>
</dbReference>
<dbReference type="PROSITE" id="PS51194">
    <property type="entry name" value="HELICASE_CTER"/>
    <property type="match status" value="1"/>
</dbReference>
<dbReference type="GO" id="GO:0003677">
    <property type="term" value="F:DNA binding"/>
    <property type="evidence" value="ECO:0007669"/>
    <property type="project" value="UniProtKB-KW"/>
</dbReference>
<dbReference type="GO" id="GO:0006281">
    <property type="term" value="P:DNA repair"/>
    <property type="evidence" value="ECO:0007669"/>
    <property type="project" value="UniProtKB-KW"/>
</dbReference>
<dbReference type="Proteomes" id="UP000025061">
    <property type="component" value="Unassembled WGS sequence"/>
</dbReference>
<dbReference type="Pfam" id="PF17191">
    <property type="entry name" value="RecG_wedge"/>
    <property type="match status" value="1"/>
</dbReference>
<evidence type="ECO:0000259" key="9">
    <source>
        <dbReference type="PROSITE" id="PS51192"/>
    </source>
</evidence>
<keyword evidence="7" id="KW-0234">DNA repair</keyword>
<dbReference type="InterPro" id="IPR014001">
    <property type="entry name" value="Helicase_ATP-bd"/>
</dbReference>
<keyword evidence="2" id="KW-0227">DNA damage</keyword>
<dbReference type="InterPro" id="IPR045562">
    <property type="entry name" value="RecG_dom3_C"/>
</dbReference>
<evidence type="ECO:0000256" key="1">
    <source>
        <dbReference type="ARBA" id="ARBA00022741"/>
    </source>
</evidence>
<evidence type="ECO:0000259" key="10">
    <source>
        <dbReference type="PROSITE" id="PS51194"/>
    </source>
</evidence>
<feature type="domain" description="Helicase C-terminal" evidence="10">
    <location>
        <begin position="461"/>
        <end position="623"/>
    </location>
</feature>
<dbReference type="GO" id="GO:0005524">
    <property type="term" value="F:ATP binding"/>
    <property type="evidence" value="ECO:0007669"/>
    <property type="project" value="UniProtKB-KW"/>
</dbReference>
<keyword evidence="1" id="KW-0547">Nucleotide-binding</keyword>
<dbReference type="InterPro" id="IPR001650">
    <property type="entry name" value="Helicase_C-like"/>
</dbReference>
<dbReference type="SUPFAM" id="SSF50249">
    <property type="entry name" value="Nucleic acid-binding proteins"/>
    <property type="match status" value="1"/>
</dbReference>
<keyword evidence="4 11" id="KW-0347">Helicase</keyword>
<evidence type="ECO:0000256" key="6">
    <source>
        <dbReference type="ARBA" id="ARBA00023125"/>
    </source>
</evidence>
<dbReference type="InterPro" id="IPR047112">
    <property type="entry name" value="RecG/Mfd"/>
</dbReference>
<accession>A0A059FCC8</accession>
<keyword evidence="3" id="KW-0378">Hydrolase</keyword>
<organism evidence="11 12">
    <name type="scientific">Hyphomonas hirschiana VP5</name>
    <dbReference type="NCBI Taxonomy" id="1280951"/>
    <lineage>
        <taxon>Bacteria</taxon>
        <taxon>Pseudomonadati</taxon>
        <taxon>Pseudomonadota</taxon>
        <taxon>Alphaproteobacteria</taxon>
        <taxon>Hyphomonadales</taxon>
        <taxon>Hyphomonadaceae</taxon>
        <taxon>Hyphomonas</taxon>
    </lineage>
</organism>
<dbReference type="Gene3D" id="3.40.50.300">
    <property type="entry name" value="P-loop containing nucleotide triphosphate hydrolases"/>
    <property type="match status" value="2"/>
</dbReference>
<dbReference type="InterPro" id="IPR011545">
    <property type="entry name" value="DEAD/DEAH_box_helicase_dom"/>
</dbReference>
<dbReference type="PANTHER" id="PTHR47964:SF1">
    <property type="entry name" value="ATP-DEPENDENT DNA HELICASE HOMOLOG RECG, CHLOROPLASTIC"/>
    <property type="match status" value="1"/>
</dbReference>
<evidence type="ECO:0000313" key="12">
    <source>
        <dbReference type="Proteomes" id="UP000025061"/>
    </source>
</evidence>
<comment type="caution">
    <text evidence="11">The sequence shown here is derived from an EMBL/GenBank/DDBJ whole genome shotgun (WGS) entry which is preliminary data.</text>
</comment>
<keyword evidence="12" id="KW-1185">Reference proteome</keyword>
<dbReference type="NCBIfam" id="NF008164">
    <property type="entry name" value="PRK10917.1-2"/>
    <property type="match status" value="1"/>
</dbReference>
<dbReference type="OrthoDB" id="9804325at2"/>
<dbReference type="AlphaFoldDB" id="A0A059FCC8"/>
<dbReference type="InterPro" id="IPR027417">
    <property type="entry name" value="P-loop_NTPase"/>
</dbReference>
<dbReference type="CDD" id="cd04488">
    <property type="entry name" value="RecG_wedge_OBF"/>
    <property type="match status" value="1"/>
</dbReference>
<dbReference type="SUPFAM" id="SSF52540">
    <property type="entry name" value="P-loop containing nucleoside triphosphate hydrolases"/>
    <property type="match status" value="1"/>
</dbReference>
<dbReference type="PANTHER" id="PTHR47964">
    <property type="entry name" value="ATP-DEPENDENT DNA HELICASE HOMOLOG RECG, CHLOROPLASTIC"/>
    <property type="match status" value="1"/>
</dbReference>
<dbReference type="SMART" id="SM00490">
    <property type="entry name" value="HELICc"/>
    <property type="match status" value="1"/>
</dbReference>
<gene>
    <name evidence="11" type="ORF">HHI_15159</name>
</gene>
<name>A0A059FCC8_9PROT</name>
<evidence type="ECO:0000256" key="4">
    <source>
        <dbReference type="ARBA" id="ARBA00022806"/>
    </source>
</evidence>
<dbReference type="Pfam" id="PF00271">
    <property type="entry name" value="Helicase_C"/>
    <property type="match status" value="1"/>
</dbReference>
<dbReference type="EMBL" id="ARYI01000016">
    <property type="protein sequence ID" value="KCZ88252.1"/>
    <property type="molecule type" value="Genomic_DNA"/>
</dbReference>
<dbReference type="Pfam" id="PF19833">
    <property type="entry name" value="RecG_dom3_C"/>
    <property type="match status" value="1"/>
</dbReference>
<dbReference type="PATRIC" id="fig|1280951.3.peg.3060"/>
<evidence type="ECO:0000256" key="8">
    <source>
        <dbReference type="ARBA" id="ARBA00049819"/>
    </source>
</evidence>
<keyword evidence="6" id="KW-0238">DNA-binding</keyword>